<proteinExistence type="predicted"/>
<keyword evidence="2" id="KW-0479">Metal-binding</keyword>
<dbReference type="GO" id="GO:1902201">
    <property type="term" value="P:negative regulation of bacterial-type flagellum-dependent cell motility"/>
    <property type="evidence" value="ECO:0007669"/>
    <property type="project" value="TreeGrafter"/>
</dbReference>
<dbReference type="PANTHER" id="PTHR45138:SF9">
    <property type="entry name" value="DIGUANYLATE CYCLASE DGCM-RELATED"/>
    <property type="match status" value="1"/>
</dbReference>
<dbReference type="NCBIfam" id="TIGR00254">
    <property type="entry name" value="GGDEF"/>
    <property type="match status" value="1"/>
</dbReference>
<dbReference type="GO" id="GO:0005886">
    <property type="term" value="C:plasma membrane"/>
    <property type="evidence" value="ECO:0007669"/>
    <property type="project" value="TreeGrafter"/>
</dbReference>
<dbReference type="Gene3D" id="3.40.50.1780">
    <property type="match status" value="1"/>
</dbReference>
<evidence type="ECO:0000256" key="2">
    <source>
        <dbReference type="ARBA" id="ARBA00022723"/>
    </source>
</evidence>
<feature type="domain" description="GGDEF" evidence="5">
    <location>
        <begin position="503"/>
        <end position="640"/>
    </location>
</feature>
<dbReference type="Pfam" id="PF12838">
    <property type="entry name" value="Fer4_7"/>
    <property type="match status" value="1"/>
</dbReference>
<evidence type="ECO:0000313" key="8">
    <source>
        <dbReference type="EMBL" id="OEF97495.1"/>
    </source>
</evidence>
<dbReference type="InterPro" id="IPR009016">
    <property type="entry name" value="Fe_hydrogenase"/>
</dbReference>
<dbReference type="GO" id="GO:0052621">
    <property type="term" value="F:diguanylate cyclase activity"/>
    <property type="evidence" value="ECO:0007669"/>
    <property type="project" value="TreeGrafter"/>
</dbReference>
<dbReference type="PROSITE" id="PS51379">
    <property type="entry name" value="4FE4S_FER_2"/>
    <property type="match status" value="2"/>
</dbReference>
<dbReference type="InterPro" id="IPR007202">
    <property type="entry name" value="4Fe-4S_dom"/>
</dbReference>
<dbReference type="SUPFAM" id="SSF53920">
    <property type="entry name" value="Fe-only hydrogenase"/>
    <property type="match status" value="1"/>
</dbReference>
<dbReference type="Gene3D" id="3.40.950.10">
    <property type="entry name" value="Fe-only Hydrogenase (Larger Subunit), Chain L, domain 3"/>
    <property type="match status" value="1"/>
</dbReference>
<evidence type="ECO:0000256" key="1">
    <source>
        <dbReference type="ARBA" id="ARBA00022485"/>
    </source>
</evidence>
<dbReference type="Pfam" id="PF04060">
    <property type="entry name" value="FeS"/>
    <property type="match status" value="1"/>
</dbReference>
<dbReference type="PROSITE" id="PS00198">
    <property type="entry name" value="4FE4S_FER_1"/>
    <property type="match status" value="1"/>
</dbReference>
<dbReference type="GO" id="GO:0043709">
    <property type="term" value="P:cell adhesion involved in single-species biofilm formation"/>
    <property type="evidence" value="ECO:0007669"/>
    <property type="project" value="TreeGrafter"/>
</dbReference>
<name>A0A1E5G343_9FIRM</name>
<dbReference type="Pfam" id="PF00990">
    <property type="entry name" value="GGDEF"/>
    <property type="match status" value="1"/>
</dbReference>
<dbReference type="GO" id="GO:0046872">
    <property type="term" value="F:metal ion binding"/>
    <property type="evidence" value="ECO:0007669"/>
    <property type="project" value="UniProtKB-KW"/>
</dbReference>
<keyword evidence="9" id="KW-1185">Reference proteome</keyword>
<evidence type="ECO:0000259" key="7">
    <source>
        <dbReference type="PROSITE" id="PS51656"/>
    </source>
</evidence>
<keyword evidence="3" id="KW-0408">Iron</keyword>
<dbReference type="PROSITE" id="PS51656">
    <property type="entry name" value="4FE4S"/>
    <property type="match status" value="1"/>
</dbReference>
<reference evidence="8 9" key="1">
    <citation type="submission" date="2016-09" db="EMBL/GenBank/DDBJ databases">
        <title>Draft genome sequence for the type strain of Desulfuribacillus alkaliarsenatis AHT28, an obligately anaerobic, sulfidogenic bacterium isolated from Russian soda lake sediments.</title>
        <authorList>
            <person name="Abin C.A."/>
            <person name="Hollibaugh J.T."/>
        </authorList>
    </citation>
    <scope>NUCLEOTIDE SEQUENCE [LARGE SCALE GENOMIC DNA]</scope>
    <source>
        <strain evidence="8 9">AHT28</strain>
    </source>
</reference>
<feature type="domain" description="4Fe-4S ferredoxin-type" evidence="6">
    <location>
        <begin position="36"/>
        <end position="65"/>
    </location>
</feature>
<protein>
    <recommendedName>
        <fullName evidence="10">Diguanylate cyclase</fullName>
    </recommendedName>
</protein>
<evidence type="ECO:0008006" key="10">
    <source>
        <dbReference type="Google" id="ProtNLM"/>
    </source>
</evidence>
<dbReference type="SMART" id="SM00267">
    <property type="entry name" value="GGDEF"/>
    <property type="match status" value="1"/>
</dbReference>
<dbReference type="InterPro" id="IPR029787">
    <property type="entry name" value="Nucleotide_cyclase"/>
</dbReference>
<dbReference type="InterPro" id="IPR050469">
    <property type="entry name" value="Diguanylate_Cyclase"/>
</dbReference>
<dbReference type="CDD" id="cd01949">
    <property type="entry name" value="GGDEF"/>
    <property type="match status" value="1"/>
</dbReference>
<dbReference type="Proteomes" id="UP000094296">
    <property type="component" value="Unassembled WGS sequence"/>
</dbReference>
<dbReference type="GO" id="GO:0051539">
    <property type="term" value="F:4 iron, 4 sulfur cluster binding"/>
    <property type="evidence" value="ECO:0007669"/>
    <property type="project" value="UniProtKB-KW"/>
</dbReference>
<dbReference type="EMBL" id="MIJE01000011">
    <property type="protein sequence ID" value="OEF97495.1"/>
    <property type="molecule type" value="Genomic_DNA"/>
</dbReference>
<dbReference type="PROSITE" id="PS50887">
    <property type="entry name" value="GGDEF"/>
    <property type="match status" value="1"/>
</dbReference>
<dbReference type="PANTHER" id="PTHR45138">
    <property type="entry name" value="REGULATORY COMPONENTS OF SENSORY TRANSDUCTION SYSTEM"/>
    <property type="match status" value="1"/>
</dbReference>
<dbReference type="InterPro" id="IPR017900">
    <property type="entry name" value="4Fe4S_Fe_S_CS"/>
</dbReference>
<keyword evidence="1" id="KW-0004">4Fe-4S</keyword>
<dbReference type="InterPro" id="IPR017896">
    <property type="entry name" value="4Fe4S_Fe-S-bd"/>
</dbReference>
<gene>
    <name evidence="8" type="ORF">BHF68_04625</name>
</gene>
<evidence type="ECO:0000259" key="6">
    <source>
        <dbReference type="PROSITE" id="PS51379"/>
    </source>
</evidence>
<organism evidence="8 9">
    <name type="scientific">Desulfuribacillus alkaliarsenatis</name>
    <dbReference type="NCBI Taxonomy" id="766136"/>
    <lineage>
        <taxon>Bacteria</taxon>
        <taxon>Bacillati</taxon>
        <taxon>Bacillota</taxon>
        <taxon>Desulfuribacillia</taxon>
        <taxon>Desulfuribacillales</taxon>
        <taxon>Desulfuribacillaceae</taxon>
        <taxon>Desulfuribacillus</taxon>
    </lineage>
</organism>
<evidence type="ECO:0000256" key="3">
    <source>
        <dbReference type="ARBA" id="ARBA00023004"/>
    </source>
</evidence>
<feature type="domain" description="4Fe-4S" evidence="7">
    <location>
        <begin position="377"/>
        <end position="439"/>
    </location>
</feature>
<evidence type="ECO:0000313" key="9">
    <source>
        <dbReference type="Proteomes" id="UP000094296"/>
    </source>
</evidence>
<dbReference type="RefSeq" id="WP_069642893.1">
    <property type="nucleotide sequence ID" value="NZ_MIJE01000011.1"/>
</dbReference>
<comment type="caution">
    <text evidence="8">The sequence shown here is derived from an EMBL/GenBank/DDBJ whole genome shotgun (WGS) entry which is preliminary data.</text>
</comment>
<evidence type="ECO:0000259" key="5">
    <source>
        <dbReference type="PROSITE" id="PS50887"/>
    </source>
</evidence>
<dbReference type="InterPro" id="IPR000160">
    <property type="entry name" value="GGDEF_dom"/>
</dbReference>
<dbReference type="SUPFAM" id="SSF55073">
    <property type="entry name" value="Nucleotide cyclase"/>
    <property type="match status" value="1"/>
</dbReference>
<dbReference type="AlphaFoldDB" id="A0A1E5G343"/>
<dbReference type="OrthoDB" id="9759607at2"/>
<dbReference type="Gene3D" id="1.10.15.40">
    <property type="entry name" value="Electron transport complex subunit B, putative Fe-S cluster"/>
    <property type="match status" value="1"/>
</dbReference>
<dbReference type="Gene3D" id="3.30.70.20">
    <property type="match status" value="1"/>
</dbReference>
<feature type="domain" description="4Fe-4S ferredoxin-type" evidence="6">
    <location>
        <begin position="1"/>
        <end position="32"/>
    </location>
</feature>
<accession>A0A1E5G343</accession>
<dbReference type="Gene3D" id="3.30.70.270">
    <property type="match status" value="1"/>
</dbReference>
<evidence type="ECO:0000256" key="4">
    <source>
        <dbReference type="ARBA" id="ARBA00023014"/>
    </source>
</evidence>
<dbReference type="STRING" id="766136.BHF68_04625"/>
<dbReference type="InterPro" id="IPR043128">
    <property type="entry name" value="Rev_trsase/Diguanyl_cyclase"/>
</dbReference>
<dbReference type="FunFam" id="3.30.70.270:FF:000001">
    <property type="entry name" value="Diguanylate cyclase domain protein"/>
    <property type="match status" value="1"/>
</dbReference>
<dbReference type="Pfam" id="PF02906">
    <property type="entry name" value="Fe_hyd_lg_C"/>
    <property type="match status" value="1"/>
</dbReference>
<keyword evidence="4" id="KW-0411">Iron-sulfur</keyword>
<dbReference type="SUPFAM" id="SSF54862">
    <property type="entry name" value="4Fe-4S ferredoxins"/>
    <property type="match status" value="1"/>
</dbReference>
<dbReference type="InterPro" id="IPR004108">
    <property type="entry name" value="Fe_hydrogenase_lsu_C"/>
</dbReference>
<sequence length="642" mass="73463">MELILTDHERCVNCNKCINVCPTEFANTVVSYKGKLVHSVNHDLCIGCGECVIACNHNARDYIDDTERFFSDLAKGEKISLTVAPSAKFNIPNLYRLFGFLKAKGVRLIYDVSLGADITTWAYIKELTELNLETVIAQPCPVVVNYIEKYKPELIDQLAAIQSPLMCTVTYLKEYKKINDSIAFLSPCIAKLTEIRDANTNNMVQYNVTFKKLTSYLEKYQVNLSEYEEIHFDDIDAGLGVVFSKPGGLRENVEYHKPGAWIRQIEGARHLYKYLDHYSVRLKKNKQAPLLVDCLNCVDGCNIGTGTEKAIPIDDIDVQIKAIKKMHLEKWEEPTTSGKPKYNLFNKFDQELKLDSFKRSYTDKSDLVKVTEPTPEQLDTVFKSMYKMHEKSRKVNCYSCGYQSCTSFAKAVFNGYTQKENCFRYNLEISRLEHEENEIVYGEIQRLNELLEQKVIERTEELEIVNARLEELLRIDALTEIPNRKAFDEQLEREWNRSIREQEPLSLMMLDIDCFKQYNDNYGHIQGDLCLKNIASALVSSLLRTTDFVARYGGEEFIILLPNTDKKGAITKANTVLKQIANLRLKHDYSVVTDYVTVSIGVNTIVASALDSSEDFIKDADLAMYQAKANGRNSVFHINEQK</sequence>